<name>A0A8D8Y160_9HEMI</name>
<organism evidence="2">
    <name type="scientific">Cacopsylla melanoneura</name>
    <dbReference type="NCBI Taxonomy" id="428564"/>
    <lineage>
        <taxon>Eukaryota</taxon>
        <taxon>Metazoa</taxon>
        <taxon>Ecdysozoa</taxon>
        <taxon>Arthropoda</taxon>
        <taxon>Hexapoda</taxon>
        <taxon>Insecta</taxon>
        <taxon>Pterygota</taxon>
        <taxon>Neoptera</taxon>
        <taxon>Paraneoptera</taxon>
        <taxon>Hemiptera</taxon>
        <taxon>Sternorrhyncha</taxon>
        <taxon>Psylloidea</taxon>
        <taxon>Psyllidae</taxon>
        <taxon>Psyllinae</taxon>
        <taxon>Cacopsylla</taxon>
    </lineage>
</organism>
<dbReference type="EMBL" id="HBUF01271471">
    <property type="protein sequence ID" value="CAG6685292.1"/>
    <property type="molecule type" value="Transcribed_RNA"/>
</dbReference>
<dbReference type="EMBL" id="HBUF01355156">
    <property type="protein sequence ID" value="CAG6716900.1"/>
    <property type="molecule type" value="Transcribed_RNA"/>
</dbReference>
<dbReference type="EMBL" id="HBUF01650329">
    <property type="protein sequence ID" value="CAG6786794.1"/>
    <property type="molecule type" value="Transcribed_RNA"/>
</dbReference>
<dbReference type="EMBL" id="HBUF01650328">
    <property type="protein sequence ID" value="CAG6786791.1"/>
    <property type="molecule type" value="Transcribed_RNA"/>
</dbReference>
<dbReference type="EMBL" id="HBUF01355159">
    <property type="protein sequence ID" value="CAG6716909.1"/>
    <property type="molecule type" value="Transcribed_RNA"/>
</dbReference>
<dbReference type="EMBL" id="HBUF01355158">
    <property type="protein sequence ID" value="CAG6716906.1"/>
    <property type="molecule type" value="Transcribed_RNA"/>
</dbReference>
<dbReference type="EMBL" id="HBUF01355157">
    <property type="protein sequence ID" value="CAG6716903.1"/>
    <property type="molecule type" value="Transcribed_RNA"/>
</dbReference>
<protein>
    <recommendedName>
        <fullName evidence="3">Secreted protein</fullName>
    </recommendedName>
</protein>
<dbReference type="EMBL" id="HBUF01355160">
    <property type="protein sequence ID" value="CAG6716912.1"/>
    <property type="molecule type" value="Transcribed_RNA"/>
</dbReference>
<dbReference type="EMBL" id="HBUF01271470">
    <property type="protein sequence ID" value="CAG6685289.1"/>
    <property type="molecule type" value="Transcribed_RNA"/>
</dbReference>
<sequence>MELFPEGLCLVVVLVTLTGWIADESCCSYFILIIRIHRDFHIPLHRQFNLPQMVSQIVQKVAHIFYVLFEFKVCTVHEVSTILGVFKVVEQVIELGDIGLVQHVVGERHC</sequence>
<dbReference type="EMBL" id="HBUF01271469">
    <property type="protein sequence ID" value="CAG6685286.1"/>
    <property type="molecule type" value="Transcribed_RNA"/>
</dbReference>
<dbReference type="EMBL" id="HBUF01355161">
    <property type="protein sequence ID" value="CAG6716915.1"/>
    <property type="molecule type" value="Transcribed_RNA"/>
</dbReference>
<evidence type="ECO:0000256" key="1">
    <source>
        <dbReference type="SAM" id="SignalP"/>
    </source>
</evidence>
<dbReference type="EMBL" id="HBUF01650333">
    <property type="protein sequence ID" value="CAG6786806.1"/>
    <property type="molecule type" value="Transcribed_RNA"/>
</dbReference>
<evidence type="ECO:0000313" key="2">
    <source>
        <dbReference type="EMBL" id="CAG6716897.1"/>
    </source>
</evidence>
<feature type="chain" id="PRO_5036262558" description="Secreted protein" evidence="1">
    <location>
        <begin position="23"/>
        <end position="110"/>
    </location>
</feature>
<evidence type="ECO:0008006" key="3">
    <source>
        <dbReference type="Google" id="ProtNLM"/>
    </source>
</evidence>
<dbReference type="EMBL" id="HBUF01650330">
    <property type="protein sequence ID" value="CAG6786797.1"/>
    <property type="molecule type" value="Transcribed_RNA"/>
</dbReference>
<dbReference type="AlphaFoldDB" id="A0A8D8Y160"/>
<proteinExistence type="predicted"/>
<reference evidence="2" key="1">
    <citation type="submission" date="2021-05" db="EMBL/GenBank/DDBJ databases">
        <authorList>
            <person name="Alioto T."/>
            <person name="Alioto T."/>
            <person name="Gomez Garrido J."/>
        </authorList>
    </citation>
    <scope>NUCLEOTIDE SEQUENCE</scope>
</reference>
<dbReference type="EMBL" id="HBUF01650331">
    <property type="protein sequence ID" value="CAG6786800.1"/>
    <property type="molecule type" value="Transcribed_RNA"/>
</dbReference>
<dbReference type="EMBL" id="HBUF01355155">
    <property type="protein sequence ID" value="CAG6716897.1"/>
    <property type="molecule type" value="Transcribed_RNA"/>
</dbReference>
<accession>A0A8D8Y160</accession>
<dbReference type="EMBL" id="HBUF01650332">
    <property type="protein sequence ID" value="CAG6786803.1"/>
    <property type="molecule type" value="Transcribed_RNA"/>
</dbReference>
<feature type="signal peptide" evidence="1">
    <location>
        <begin position="1"/>
        <end position="22"/>
    </location>
</feature>
<keyword evidence="1" id="KW-0732">Signal</keyword>